<reference evidence="2" key="1">
    <citation type="submission" date="2014-01" db="EMBL/GenBank/DDBJ databases">
        <authorList>
            <person name="Brown-Elliot B."/>
            <person name="Wallace R."/>
            <person name="Lenaerts A."/>
            <person name="Ordway D."/>
            <person name="DeGroote M.A."/>
            <person name="Parker T."/>
            <person name="Sizemore C."/>
            <person name="Tallon L.J."/>
            <person name="Sadzewicz L.K."/>
            <person name="Sengamalay N."/>
            <person name="Fraser C.M."/>
            <person name="Hine E."/>
            <person name="Shefchek K.A."/>
            <person name="Das S.P."/>
            <person name="Tettelin H."/>
        </authorList>
    </citation>
    <scope>NUCLEOTIDE SEQUENCE [LARGE SCALE GENOMIC DNA]</scope>
    <source>
        <strain evidence="2">4042</strain>
    </source>
</reference>
<protein>
    <submittedName>
        <fullName evidence="2">Uncharacterized protein</fullName>
    </submittedName>
</protein>
<dbReference type="AlphaFoldDB" id="X7ZU00"/>
<evidence type="ECO:0000313" key="2">
    <source>
        <dbReference type="EMBL" id="EUA23112.1"/>
    </source>
</evidence>
<dbReference type="EMBL" id="JAOB01000069">
    <property type="protein sequence ID" value="EUA23112.1"/>
    <property type="molecule type" value="Genomic_DNA"/>
</dbReference>
<dbReference type="PATRIC" id="fig|1299334.3.peg.7005"/>
<evidence type="ECO:0000256" key="1">
    <source>
        <dbReference type="SAM" id="MobiDB-lite"/>
    </source>
</evidence>
<gene>
    <name evidence="2" type="ORF">I553_5039</name>
</gene>
<comment type="caution">
    <text evidence="2">The sequence shown here is derived from an EMBL/GenBank/DDBJ whole genome shotgun (WGS) entry which is preliminary data.</text>
</comment>
<accession>X7ZU00</accession>
<proteinExistence type="predicted"/>
<feature type="region of interest" description="Disordered" evidence="1">
    <location>
        <begin position="1"/>
        <end position="50"/>
    </location>
</feature>
<sequence>MSSELALELSPEGSELATADPDVPVTATGRPLGPEAPVHCRSARSPAATW</sequence>
<organism evidence="2">
    <name type="scientific">Mycobacterium xenopi 4042</name>
    <dbReference type="NCBI Taxonomy" id="1299334"/>
    <lineage>
        <taxon>Bacteria</taxon>
        <taxon>Bacillati</taxon>
        <taxon>Actinomycetota</taxon>
        <taxon>Actinomycetes</taxon>
        <taxon>Mycobacteriales</taxon>
        <taxon>Mycobacteriaceae</taxon>
        <taxon>Mycobacterium</taxon>
    </lineage>
</organism>
<name>X7ZU00_MYCXE</name>